<organism evidence="5 6">
    <name type="scientific">Mucilaginibacter calamicampi</name>
    <dbReference type="NCBI Taxonomy" id="1302352"/>
    <lineage>
        <taxon>Bacteria</taxon>
        <taxon>Pseudomonadati</taxon>
        <taxon>Bacteroidota</taxon>
        <taxon>Sphingobacteriia</taxon>
        <taxon>Sphingobacteriales</taxon>
        <taxon>Sphingobacteriaceae</taxon>
        <taxon>Mucilaginibacter</taxon>
    </lineage>
</organism>
<evidence type="ECO:0000256" key="3">
    <source>
        <dbReference type="SAM" id="SignalP"/>
    </source>
</evidence>
<dbReference type="Proteomes" id="UP001596958">
    <property type="component" value="Unassembled WGS sequence"/>
</dbReference>
<feature type="signal peptide" evidence="3">
    <location>
        <begin position="1"/>
        <end position="19"/>
    </location>
</feature>
<evidence type="ECO:0000313" key="5">
    <source>
        <dbReference type="EMBL" id="MFD0751924.1"/>
    </source>
</evidence>
<dbReference type="EMBL" id="JBHTHU010000021">
    <property type="protein sequence ID" value="MFD0751924.1"/>
    <property type="molecule type" value="Genomic_DNA"/>
</dbReference>
<feature type="domain" description="Organic solvent tolerance-like N-terminal" evidence="4">
    <location>
        <begin position="26"/>
        <end position="181"/>
    </location>
</feature>
<dbReference type="PANTHER" id="PTHR36504:SF1">
    <property type="entry name" value="LIPOPOLYSACCHARIDE EXPORT SYSTEM PROTEIN LPTA"/>
    <property type="match status" value="1"/>
</dbReference>
<dbReference type="Gene3D" id="2.60.450.10">
    <property type="entry name" value="Lipopolysaccharide (LPS) transport protein A like domain"/>
    <property type="match status" value="2"/>
</dbReference>
<dbReference type="InterPro" id="IPR005653">
    <property type="entry name" value="OstA-like_N"/>
</dbReference>
<sequence>MSKYVLSLLLLFITCTAMAQRPGTSRVTLLGSDSASVATKRNGKPAMKFYRGSFRQDYSTLTADSSLFYYDDNMVDSYGHVIINQGDTLHIFADKLHYDGNTKLATLTGNVKMVDKDATLTTDFFTYNTATKFGTYTGGGKLFNKDNTLTSKNGYYLAGSRDAYFRYNVICTTPDAIIRTDTLRYNSGSRISWFYGPTTITGTKDKDVLYTENGRYETQTEQAFFGKKNLYTQGSKTLKGDSLFYDRLKGYGRAVKNVVFDDKEQHATVKGHLGEYYKDAETAKITQNPYVVFVTQDSSKSKVPADSVIKTIAKDSLSAAKKGVAIKKTALAVTSANSKSVPNQITAAKPTLKAVTDSVIKSASAAKIPAAANLTLKAVTDTVMKAAQQKGNAPPNKAVSNQKANPNAIALKDSAALQPTAKVDSMYMGADTIITRVITVKQEREMKLARYLLDNPDTAAARRPKSVMLTKATLPKVLKITPPSFPTDTSFIHPDFFGAPVKPAAKPVVKAPAPKSPVNTKPAATKAVKIDSVALKAKMLSDTAKVRIIIGYHAAKIFKSDLQAKADSIYYSSSDSTIRLFVNPIIWTQGSQLTGDTIALQMKNRKIDNIDLFPNGFIVNIEKNDSLHFNQVSGKKIHGTFKDSRLNTMEVNGNAETIYFNRDSVKNVVTEMAHEIANIIKARFKNGKLGRANTYGNTEMKANAINKVKDDDKILKGFIWKPQERPKTKEDITGIAGKPNAPVVAVKPSGGKKATAPPAATKGTGKETPVKPGTDKPATTPVKDAAPPKQVVYDVIISN</sequence>
<dbReference type="InterPro" id="IPR052037">
    <property type="entry name" value="LPS_export_LptA"/>
</dbReference>
<protein>
    <submittedName>
        <fullName evidence="5">OstA-like protein</fullName>
    </submittedName>
</protein>
<gene>
    <name evidence="5" type="ORF">ACFQZS_17355</name>
</gene>
<dbReference type="PANTHER" id="PTHR36504">
    <property type="entry name" value="LIPOPOLYSACCHARIDE EXPORT SYSTEM PROTEIN LPTA"/>
    <property type="match status" value="1"/>
</dbReference>
<keyword evidence="6" id="KW-1185">Reference proteome</keyword>
<evidence type="ECO:0000259" key="4">
    <source>
        <dbReference type="Pfam" id="PF13100"/>
    </source>
</evidence>
<evidence type="ECO:0000313" key="6">
    <source>
        <dbReference type="Proteomes" id="UP001596958"/>
    </source>
</evidence>
<name>A0ABW2Z0C8_9SPHI</name>
<feature type="region of interest" description="Disordered" evidence="2">
    <location>
        <begin position="729"/>
        <end position="788"/>
    </location>
</feature>
<feature type="compositionally biased region" description="Low complexity" evidence="2">
    <location>
        <begin position="751"/>
        <end position="763"/>
    </location>
</feature>
<reference evidence="6" key="1">
    <citation type="journal article" date="2019" name="Int. J. Syst. Evol. Microbiol.">
        <title>The Global Catalogue of Microorganisms (GCM) 10K type strain sequencing project: providing services to taxonomists for standard genome sequencing and annotation.</title>
        <authorList>
            <consortium name="The Broad Institute Genomics Platform"/>
            <consortium name="The Broad Institute Genome Sequencing Center for Infectious Disease"/>
            <person name="Wu L."/>
            <person name="Ma J."/>
        </authorList>
    </citation>
    <scope>NUCLEOTIDE SEQUENCE [LARGE SCALE GENOMIC DNA]</scope>
    <source>
        <strain evidence="6">CCUG 63418</strain>
    </source>
</reference>
<feature type="chain" id="PRO_5046164908" evidence="3">
    <location>
        <begin position="20"/>
        <end position="799"/>
    </location>
</feature>
<dbReference type="RefSeq" id="WP_377102237.1">
    <property type="nucleotide sequence ID" value="NZ_JBHTHU010000021.1"/>
</dbReference>
<dbReference type="Pfam" id="PF13100">
    <property type="entry name" value="OstA_2"/>
    <property type="match status" value="1"/>
</dbReference>
<proteinExistence type="predicted"/>
<evidence type="ECO:0000256" key="1">
    <source>
        <dbReference type="ARBA" id="ARBA00022729"/>
    </source>
</evidence>
<evidence type="ECO:0000256" key="2">
    <source>
        <dbReference type="SAM" id="MobiDB-lite"/>
    </source>
</evidence>
<keyword evidence="1 3" id="KW-0732">Signal</keyword>
<accession>A0ABW2Z0C8</accession>
<comment type="caution">
    <text evidence="5">The sequence shown here is derived from an EMBL/GenBank/DDBJ whole genome shotgun (WGS) entry which is preliminary data.</text>
</comment>